<reference evidence="8" key="1">
    <citation type="submission" date="2023-04" db="EMBL/GenBank/DDBJ databases">
        <authorList>
            <person name="Vijverberg K."/>
            <person name="Xiong W."/>
            <person name="Schranz E."/>
        </authorList>
    </citation>
    <scope>NUCLEOTIDE SEQUENCE</scope>
</reference>
<feature type="active site" evidence="6">
    <location>
        <position position="354"/>
    </location>
</feature>
<keyword evidence="3" id="KW-0064">Aspartyl protease</keyword>
<evidence type="ECO:0000256" key="1">
    <source>
        <dbReference type="ARBA" id="ARBA00007447"/>
    </source>
</evidence>
<dbReference type="InterPro" id="IPR034161">
    <property type="entry name" value="Pepsin-like_plant"/>
</dbReference>
<dbReference type="PROSITE" id="PS51767">
    <property type="entry name" value="PEPTIDASE_A1"/>
    <property type="match status" value="1"/>
</dbReference>
<dbReference type="EMBL" id="OX465082">
    <property type="protein sequence ID" value="CAI9289958.1"/>
    <property type="molecule type" value="Genomic_DNA"/>
</dbReference>
<dbReference type="GO" id="GO:0004190">
    <property type="term" value="F:aspartic-type endopeptidase activity"/>
    <property type="evidence" value="ECO:0007669"/>
    <property type="project" value="UniProtKB-KW"/>
</dbReference>
<dbReference type="PRINTS" id="PR00792">
    <property type="entry name" value="PEPSIN"/>
</dbReference>
<sequence length="533" mass="58556">MDFTFHHSNVSKKKGKSNEELGMRASVMARRPATWTFSGIVVAVLLQGVVVLCKAPATLKLERAFPHNQRMELSKLRDRDNLRHSRFLKQQLSSSTKDVIDFPLQGTFDPYRVGLYYTKVQLGSPPKEYYVQVDTGSDVLWVSCKDCKGCPTSSGLKVPIEFYDHESSKTSSLVKCSDDMCLVGMKFGDADCSHTSTRCIYKFKYGDGSATSGYYASDLIHLEMISDESNPSSNASSKVIFGCSTSQSGELSEPERAVNGIFGFGQQGLSVISQLASKGAAPDAFSHCLDGGGDGGGILVLGQIMNPKMVYSPLIPSQPHYNLHMTSISVNDKTLPIDPSAFEISKHRKGTIIDSGTTLGYLTEEAYNPFVDAITKFVPQSVKAFDAKGYQCYLTNDSVSEIFPTVSFNFEGDASMNLKPDNYLLEQNTVDGGLAWCIGFQKVKGQGLTILGDIVLKDKAIVYDLGAQRIGWVDHDCRTPVNVSATSSGRRRISSSSSSLQHKPYQLTLIMILAYMLHLLRREISIHSYLEDS</sequence>
<protein>
    <recommendedName>
        <fullName evidence="7">Peptidase A1 domain-containing protein</fullName>
    </recommendedName>
</protein>
<dbReference type="InterPro" id="IPR032799">
    <property type="entry name" value="TAXi_C"/>
</dbReference>
<proteinExistence type="inferred from homology"/>
<evidence type="ECO:0000256" key="2">
    <source>
        <dbReference type="ARBA" id="ARBA00022670"/>
    </source>
</evidence>
<evidence type="ECO:0000313" key="9">
    <source>
        <dbReference type="Proteomes" id="UP001177003"/>
    </source>
</evidence>
<dbReference type="PANTHER" id="PTHR13683">
    <property type="entry name" value="ASPARTYL PROTEASES"/>
    <property type="match status" value="1"/>
</dbReference>
<keyword evidence="9" id="KW-1185">Reference proteome</keyword>
<name>A0AA35ZCF0_LACSI</name>
<dbReference type="InterPro" id="IPR001461">
    <property type="entry name" value="Aspartic_peptidase_A1"/>
</dbReference>
<dbReference type="Gene3D" id="2.40.70.10">
    <property type="entry name" value="Acid Proteases"/>
    <property type="match status" value="2"/>
</dbReference>
<organism evidence="8 9">
    <name type="scientific">Lactuca saligna</name>
    <name type="common">Willowleaf lettuce</name>
    <dbReference type="NCBI Taxonomy" id="75948"/>
    <lineage>
        <taxon>Eukaryota</taxon>
        <taxon>Viridiplantae</taxon>
        <taxon>Streptophyta</taxon>
        <taxon>Embryophyta</taxon>
        <taxon>Tracheophyta</taxon>
        <taxon>Spermatophyta</taxon>
        <taxon>Magnoliopsida</taxon>
        <taxon>eudicotyledons</taxon>
        <taxon>Gunneridae</taxon>
        <taxon>Pentapetalae</taxon>
        <taxon>asterids</taxon>
        <taxon>campanulids</taxon>
        <taxon>Asterales</taxon>
        <taxon>Asteraceae</taxon>
        <taxon>Cichorioideae</taxon>
        <taxon>Cichorieae</taxon>
        <taxon>Lactucinae</taxon>
        <taxon>Lactuca</taxon>
    </lineage>
</organism>
<dbReference type="FunFam" id="2.40.70.10:FF:000018">
    <property type="entry name" value="Aspartic proteinase-like protein 2"/>
    <property type="match status" value="1"/>
</dbReference>
<dbReference type="CDD" id="cd05476">
    <property type="entry name" value="pepsin_A_like_plant"/>
    <property type="match status" value="1"/>
</dbReference>
<dbReference type="InterPro" id="IPR033121">
    <property type="entry name" value="PEPTIDASE_A1"/>
</dbReference>
<evidence type="ECO:0000313" key="8">
    <source>
        <dbReference type="EMBL" id="CAI9289958.1"/>
    </source>
</evidence>
<evidence type="ECO:0000256" key="6">
    <source>
        <dbReference type="PIRSR" id="PIRSR601461-1"/>
    </source>
</evidence>
<dbReference type="Pfam" id="PF14541">
    <property type="entry name" value="TAXi_C"/>
    <property type="match status" value="1"/>
</dbReference>
<dbReference type="PANTHER" id="PTHR13683:SF794">
    <property type="entry name" value="NEPENTHESIN"/>
    <property type="match status" value="1"/>
</dbReference>
<dbReference type="Pfam" id="PF14543">
    <property type="entry name" value="TAXi_N"/>
    <property type="match status" value="1"/>
</dbReference>
<gene>
    <name evidence="8" type="ORF">LSALG_LOCUS29176</name>
</gene>
<dbReference type="InterPro" id="IPR032861">
    <property type="entry name" value="TAXi_N"/>
</dbReference>
<keyword evidence="4" id="KW-0378">Hydrolase</keyword>
<keyword evidence="5" id="KW-0325">Glycoprotein</keyword>
<dbReference type="SUPFAM" id="SSF50630">
    <property type="entry name" value="Acid proteases"/>
    <property type="match status" value="1"/>
</dbReference>
<feature type="active site" evidence="6">
    <location>
        <position position="134"/>
    </location>
</feature>
<evidence type="ECO:0000256" key="3">
    <source>
        <dbReference type="ARBA" id="ARBA00022750"/>
    </source>
</evidence>
<dbReference type="AlphaFoldDB" id="A0AA35ZCF0"/>
<keyword evidence="2" id="KW-0645">Protease</keyword>
<evidence type="ECO:0000256" key="5">
    <source>
        <dbReference type="ARBA" id="ARBA00023180"/>
    </source>
</evidence>
<accession>A0AA35ZCF0</accession>
<dbReference type="Proteomes" id="UP001177003">
    <property type="component" value="Chromosome 6"/>
</dbReference>
<feature type="domain" description="Peptidase A1" evidence="7">
    <location>
        <begin position="116"/>
        <end position="473"/>
    </location>
</feature>
<dbReference type="GO" id="GO:0006508">
    <property type="term" value="P:proteolysis"/>
    <property type="evidence" value="ECO:0007669"/>
    <property type="project" value="UniProtKB-KW"/>
</dbReference>
<evidence type="ECO:0000256" key="4">
    <source>
        <dbReference type="ARBA" id="ARBA00022801"/>
    </source>
</evidence>
<comment type="similarity">
    <text evidence="1">Belongs to the peptidase A1 family.</text>
</comment>
<evidence type="ECO:0000259" key="7">
    <source>
        <dbReference type="PROSITE" id="PS51767"/>
    </source>
</evidence>
<dbReference type="InterPro" id="IPR021109">
    <property type="entry name" value="Peptidase_aspartic_dom_sf"/>
</dbReference>